<dbReference type="FunFam" id="1.10.340.70:FF:000001">
    <property type="entry name" value="Retrovirus-related Pol polyprotein from transposon gypsy-like Protein"/>
    <property type="match status" value="1"/>
</dbReference>
<keyword evidence="6" id="KW-0540">Nuclease</keyword>
<organism evidence="17 18">
    <name type="scientific">Cyprinus carpio</name>
    <name type="common">Common carp</name>
    <dbReference type="NCBI Taxonomy" id="7962"/>
    <lineage>
        <taxon>Eukaryota</taxon>
        <taxon>Metazoa</taxon>
        <taxon>Chordata</taxon>
        <taxon>Craniata</taxon>
        <taxon>Vertebrata</taxon>
        <taxon>Euteleostomi</taxon>
        <taxon>Actinopterygii</taxon>
        <taxon>Neopterygii</taxon>
        <taxon>Teleostei</taxon>
        <taxon>Ostariophysi</taxon>
        <taxon>Cypriniformes</taxon>
        <taxon>Cyprinidae</taxon>
        <taxon>Cyprininae</taxon>
        <taxon>Cyprinus</taxon>
    </lineage>
</organism>
<dbReference type="Pfam" id="PF17917">
    <property type="entry name" value="RT_RNaseH"/>
    <property type="match status" value="1"/>
</dbReference>
<protein>
    <recommendedName>
        <fullName evidence="12">Gypsy retrotransposon integrase-like protein 1</fullName>
        <ecNumber evidence="2">3.1.26.4</ecNumber>
    </recommendedName>
</protein>
<dbReference type="GO" id="GO:0003676">
    <property type="term" value="F:nucleic acid binding"/>
    <property type="evidence" value="ECO:0007669"/>
    <property type="project" value="InterPro"/>
</dbReference>
<keyword evidence="4" id="KW-0808">Transferase</keyword>
<dbReference type="PROSITE" id="PS50994">
    <property type="entry name" value="INTEGRASE"/>
    <property type="match status" value="1"/>
</dbReference>
<keyword evidence="3" id="KW-0645">Protease</keyword>
<dbReference type="InterPro" id="IPR041577">
    <property type="entry name" value="RT_RNaseH_2"/>
</dbReference>
<dbReference type="Pfam" id="PF17919">
    <property type="entry name" value="RT_RNaseH_2"/>
    <property type="match status" value="1"/>
</dbReference>
<evidence type="ECO:0000256" key="11">
    <source>
        <dbReference type="ARBA" id="ARBA00023268"/>
    </source>
</evidence>
<dbReference type="InterPro" id="IPR041588">
    <property type="entry name" value="Integrase_H2C2"/>
</dbReference>
<keyword evidence="11" id="KW-0511">Multifunctional enzyme</keyword>
<name>A0A8C1TQS2_CYPCA</name>
<dbReference type="GO" id="GO:0004523">
    <property type="term" value="F:RNA-DNA hybrid ribonuclease activity"/>
    <property type="evidence" value="ECO:0007669"/>
    <property type="project" value="UniProtKB-EC"/>
</dbReference>
<evidence type="ECO:0000256" key="13">
    <source>
        <dbReference type="SAM" id="Coils"/>
    </source>
</evidence>
<evidence type="ECO:0000256" key="2">
    <source>
        <dbReference type="ARBA" id="ARBA00012180"/>
    </source>
</evidence>
<feature type="domain" description="Integrase catalytic" evidence="16">
    <location>
        <begin position="680"/>
        <end position="839"/>
    </location>
</feature>
<dbReference type="Gene3D" id="4.10.60.10">
    <property type="entry name" value="Zinc finger, CCHC-type"/>
    <property type="match status" value="1"/>
</dbReference>
<dbReference type="InterPro" id="IPR001584">
    <property type="entry name" value="Integrase_cat-core"/>
</dbReference>
<keyword evidence="10" id="KW-0695">RNA-directed DNA polymerase</keyword>
<dbReference type="EC" id="3.1.26.4" evidence="2"/>
<dbReference type="InterPro" id="IPR050951">
    <property type="entry name" value="Retrovirus_Pol_polyprotein"/>
</dbReference>
<evidence type="ECO:0000259" key="14">
    <source>
        <dbReference type="PROSITE" id="PS50804"/>
    </source>
</evidence>
<dbReference type="CDD" id="cd01647">
    <property type="entry name" value="RT_LTR"/>
    <property type="match status" value="2"/>
</dbReference>
<evidence type="ECO:0000259" key="16">
    <source>
        <dbReference type="PROSITE" id="PS50994"/>
    </source>
</evidence>
<dbReference type="SUPFAM" id="SSF57756">
    <property type="entry name" value="Retrovirus zinc finger-like domains"/>
    <property type="match status" value="1"/>
</dbReference>
<feature type="domain" description="SCAN box" evidence="14">
    <location>
        <begin position="209"/>
        <end position="287"/>
    </location>
</feature>
<keyword evidence="8" id="KW-0255">Endonuclease</keyword>
<keyword evidence="9" id="KW-0378">Hydrolase</keyword>
<evidence type="ECO:0000256" key="1">
    <source>
        <dbReference type="ARBA" id="ARBA00010879"/>
    </source>
</evidence>
<evidence type="ECO:0000256" key="4">
    <source>
        <dbReference type="ARBA" id="ARBA00022679"/>
    </source>
</evidence>
<dbReference type="GO" id="GO:0008270">
    <property type="term" value="F:zinc ion binding"/>
    <property type="evidence" value="ECO:0007669"/>
    <property type="project" value="InterPro"/>
</dbReference>
<dbReference type="InterPro" id="IPR003309">
    <property type="entry name" value="SCAN_dom"/>
</dbReference>
<keyword evidence="5" id="KW-0548">Nucleotidyltransferase</keyword>
<proteinExistence type="inferred from homology"/>
<dbReference type="InterPro" id="IPR041373">
    <property type="entry name" value="RT_RNaseH"/>
</dbReference>
<dbReference type="InterPro" id="IPR012337">
    <property type="entry name" value="RNaseH-like_sf"/>
</dbReference>
<dbReference type="Pfam" id="PF22938">
    <property type="entry name" value="Integrase_p58_C"/>
    <property type="match status" value="1"/>
</dbReference>
<dbReference type="Proteomes" id="UP000694700">
    <property type="component" value="Unplaced"/>
</dbReference>
<dbReference type="Gene3D" id="3.30.420.10">
    <property type="entry name" value="Ribonuclease H-like superfamily/Ribonuclease H"/>
    <property type="match status" value="1"/>
</dbReference>
<evidence type="ECO:0000256" key="10">
    <source>
        <dbReference type="ARBA" id="ARBA00022918"/>
    </source>
</evidence>
<dbReference type="Ensembl" id="ENSCCRT00015027441.1">
    <property type="protein sequence ID" value="ENSCCRP00015026499.1"/>
    <property type="gene ID" value="ENSCCRG00015011203.1"/>
</dbReference>
<evidence type="ECO:0000256" key="9">
    <source>
        <dbReference type="ARBA" id="ARBA00022801"/>
    </source>
</evidence>
<dbReference type="PANTHER" id="PTHR37984">
    <property type="entry name" value="PROTEIN CBG26694"/>
    <property type="match status" value="1"/>
</dbReference>
<dbReference type="Gene3D" id="1.10.340.70">
    <property type="match status" value="1"/>
</dbReference>
<dbReference type="GO" id="GO:0003964">
    <property type="term" value="F:RNA-directed DNA polymerase activity"/>
    <property type="evidence" value="ECO:0007669"/>
    <property type="project" value="UniProtKB-KW"/>
</dbReference>
<feature type="coiled-coil region" evidence="13">
    <location>
        <begin position="64"/>
        <end position="103"/>
    </location>
</feature>
<dbReference type="Pfam" id="PF00665">
    <property type="entry name" value="rve"/>
    <property type="match status" value="1"/>
</dbReference>
<dbReference type="Gene3D" id="3.30.70.270">
    <property type="match status" value="4"/>
</dbReference>
<dbReference type="PANTHER" id="PTHR37984:SF5">
    <property type="entry name" value="PROTEIN NYNRIN-LIKE"/>
    <property type="match status" value="1"/>
</dbReference>
<dbReference type="CDD" id="cd09274">
    <property type="entry name" value="RNase_HI_RT_Ty3"/>
    <property type="match status" value="2"/>
</dbReference>
<dbReference type="InterPro" id="IPR036875">
    <property type="entry name" value="Znf_CCHC_sf"/>
</dbReference>
<evidence type="ECO:0000256" key="3">
    <source>
        <dbReference type="ARBA" id="ARBA00022670"/>
    </source>
</evidence>
<dbReference type="Gene3D" id="3.10.10.10">
    <property type="entry name" value="HIV Type 1 Reverse Transcriptase, subunit A, domain 1"/>
    <property type="match status" value="2"/>
</dbReference>
<evidence type="ECO:0000256" key="8">
    <source>
        <dbReference type="ARBA" id="ARBA00022759"/>
    </source>
</evidence>
<evidence type="ECO:0000256" key="6">
    <source>
        <dbReference type="ARBA" id="ARBA00022722"/>
    </source>
</evidence>
<dbReference type="InterPro" id="IPR038269">
    <property type="entry name" value="SCAN_sf"/>
</dbReference>
<dbReference type="Pfam" id="PF17921">
    <property type="entry name" value="Integrase_H2C2"/>
    <property type="match status" value="1"/>
</dbReference>
<feature type="domain" description="Reverse transcriptase" evidence="15">
    <location>
        <begin position="1486"/>
        <end position="1663"/>
    </location>
</feature>
<dbReference type="Pfam" id="PF02023">
    <property type="entry name" value="SCAN"/>
    <property type="match status" value="1"/>
</dbReference>
<evidence type="ECO:0000313" key="18">
    <source>
        <dbReference type="Proteomes" id="UP000694700"/>
    </source>
</evidence>
<reference evidence="17" key="1">
    <citation type="submission" date="2025-08" db="UniProtKB">
        <authorList>
            <consortium name="Ensembl"/>
        </authorList>
    </citation>
    <scope>IDENTIFICATION</scope>
</reference>
<dbReference type="SUPFAM" id="SSF53098">
    <property type="entry name" value="Ribonuclease H-like"/>
    <property type="match status" value="1"/>
</dbReference>
<dbReference type="SUPFAM" id="SSF47353">
    <property type="entry name" value="Retrovirus capsid dimerization domain-like"/>
    <property type="match status" value="1"/>
</dbReference>
<dbReference type="SUPFAM" id="SSF56672">
    <property type="entry name" value="DNA/RNA polymerases"/>
    <property type="match status" value="2"/>
</dbReference>
<accession>A0A8C1TQS2</accession>
<evidence type="ECO:0000256" key="7">
    <source>
        <dbReference type="ARBA" id="ARBA00022750"/>
    </source>
</evidence>
<evidence type="ECO:0000256" key="5">
    <source>
        <dbReference type="ARBA" id="ARBA00022695"/>
    </source>
</evidence>
<evidence type="ECO:0000313" key="17">
    <source>
        <dbReference type="Ensembl" id="ENSCCRP00015026499.1"/>
    </source>
</evidence>
<dbReference type="Pfam" id="PF00078">
    <property type="entry name" value="RVT_1"/>
    <property type="match status" value="2"/>
</dbReference>
<dbReference type="GO" id="GO:0006508">
    <property type="term" value="P:proteolysis"/>
    <property type="evidence" value="ECO:0007669"/>
    <property type="project" value="UniProtKB-KW"/>
</dbReference>
<dbReference type="InterPro" id="IPR043502">
    <property type="entry name" value="DNA/RNA_pol_sf"/>
</dbReference>
<dbReference type="InterPro" id="IPR043128">
    <property type="entry name" value="Rev_trsase/Diguanyl_cyclase"/>
</dbReference>
<dbReference type="GO" id="GO:0015074">
    <property type="term" value="P:DNA integration"/>
    <property type="evidence" value="ECO:0007669"/>
    <property type="project" value="InterPro"/>
</dbReference>
<feature type="domain" description="Reverse transcriptase" evidence="15">
    <location>
        <begin position="1084"/>
        <end position="1261"/>
    </location>
</feature>
<dbReference type="InterPro" id="IPR054465">
    <property type="entry name" value="Integrase_p58-like_C"/>
</dbReference>
<dbReference type="InterPro" id="IPR036397">
    <property type="entry name" value="RNaseH_sf"/>
</dbReference>
<comment type="similarity">
    <text evidence="1">Belongs to the beta type-B retroviral polymerase family. HERV class-II K(HML-2) pol subfamily.</text>
</comment>
<dbReference type="FunFam" id="3.30.70.270:FF:000115">
    <property type="entry name" value="Polyprotein of retroviral origin, putative"/>
    <property type="match status" value="2"/>
</dbReference>
<dbReference type="PROSITE" id="PS50878">
    <property type="entry name" value="RT_POL"/>
    <property type="match status" value="2"/>
</dbReference>
<dbReference type="Gene3D" id="1.10.4020.10">
    <property type="entry name" value="DNA breaking-rejoining enzymes"/>
    <property type="match status" value="1"/>
</dbReference>
<keyword evidence="13" id="KW-0175">Coiled coil</keyword>
<dbReference type="FunFam" id="3.30.420.10:FF:000032">
    <property type="entry name" value="Retrovirus-related Pol polyprotein from transposon 297-like Protein"/>
    <property type="match status" value="1"/>
</dbReference>
<dbReference type="PROSITE" id="PS50804">
    <property type="entry name" value="SCAN_BOX"/>
    <property type="match status" value="1"/>
</dbReference>
<dbReference type="InterPro" id="IPR000477">
    <property type="entry name" value="RT_dom"/>
</dbReference>
<keyword evidence="7" id="KW-0064">Aspartyl protease</keyword>
<evidence type="ECO:0000259" key="15">
    <source>
        <dbReference type="PROSITE" id="PS50878"/>
    </source>
</evidence>
<dbReference type="GO" id="GO:0004190">
    <property type="term" value="F:aspartic-type endopeptidase activity"/>
    <property type="evidence" value="ECO:0007669"/>
    <property type="project" value="UniProtKB-KW"/>
</dbReference>
<evidence type="ECO:0000256" key="12">
    <source>
        <dbReference type="ARBA" id="ARBA00039658"/>
    </source>
</evidence>
<sequence>MSNLVEDFIVSPSEALLELFTKDQLFKIADHYEIEMIEQAILIEMSDTATASQSKPPVNLLTFEQQERLLLLQLEQERVKLEMERERNRIKQTDIELQKYRLDMIREGRMDDGSDYALQGASKMFDTAGNLRLMPKFSERDPDTFFTLFERIAEARGWPSKERTLLLQCVFTGRAQEVYSSLPVSDCNDYDIVKAAVLKSYELVPEAYRQKFRTLSRGVNVAHVEFARELSIAFNRWCMASEVTTVEELTDLIVLEQFKNSVPARIATYINEQKADTAAKAAELADDYVLTHKSFEFRKGDEFFENKGDHMSRNSSLICNYCHGKGHWKNECPVLKAKGRGGKALRVKPAALVASVLSPVDSLGEGFPKSGNLLGNGDYAPFITYGHVSMIGTEVKIPVTILRDTGASESFILEDVLPFSFLSDTGTSVLVRGIGLDVMSVPLHRVTLSSELVSGEVVIGVRPSLPVDGVDIIMGNNLAGDKVWPDTFSSPVVLSVPLPGSDESHKNYPEVFTACAVTRSMTSTQPRVTSDSAVVKPFSLPDNFSVSPSELLQEQQLDSSLHQLFERVMSPEEIRNVAHGYFLQDGILVRKWIPHGSDFAGDPIIQVVVPEKYRSLVLQISHDKLAGHLGVKKTYHRILCHFFWPKLKKDVSQYIKTCHTCQLTGKPNQKIKPAPLFPIPAVSPPFEHLIIDCVGPLPRSKSGSIYLLTVMCASTRYPAAYPLRTITAKSVVKALTQFISIFGIPKIVQSDQGSNFTSHLFSQVLKLLHIKHNKASAYHAQSQGALERFHQTLKSLLRSYCTEMEGDWEQGLPWLMLSAREVCQESTGFSPNDLVFGHTVRGPLAVLRDQWVESAPPKNLQSYVNDFKRRLYEAGKVAKEQLHSSQKRMKTIFDRRTEERKFMPGDQVLALLPVEGSPFQAQFTGPYVVEKQVTDLNYLIATPERRKSTQLCHVNLLKPYYCRSHKMSNDEVKPALVVGRISLVGEGVDEGVSFPEDTVLLGRLKNSETLKNVHKMLAHLPDDKCGDLIDIINHHVSLFGDVPSRTHWLEHDIDVGDSEPIRQNFYRVSPNKLLHLNTEVQYMLDHDIARPSFSSWASPCLLVNKSDGTYRFCTDYRRINRVTKPDSFPLPRIEDCVDRVGSAKFVSKFDLLKGYWQVPLTKRAQEISTFITSEGLFSYNVMSFGLRNAPATFQRLMNRVVSGLEGVAVYLDDVVVFSDSWEQHLEHVADLFSQFEEAGLTVNLAKCEFAKATVTYLGKVVGQGCVRPVRAKVEAIDQFPSPTTKKELMRFLGLVGYYRGFCRNFSTVVAPLTDLLKAKAAFVWTSACQVAFQAAKSLLTSTPVLAAPRFDRSFQVCVDASNVGAGAVLLQADEEGIQRPVSYFSKKFNSYQLNYSVVEKETLALIWALQHFEVYVGSVSDPLVVYTDHNPLVINHHVSLFGDVPSRTHWLEHDIDVGDSEPIRQNFYRVSPNKLLHLNTEVQYMLDHDIARPSFSSWASPCLLVNKSDGTYRFCTDYRRINRVTKPDSFPLPRIEDCVDRVGSAKFVSKFDLLKGYWQVPLTKRAQEISTFITSEGLFSYNVMSFGLRNAPATFQRLMNRVVSGLEGVAVYLDDVVVFSDSWEQHLEHVADLFSQFEEAGLTVNLAKCEFAKATVTYLGKVVGQGCVRPVRAKVEAIDQFPSPTTKKELMRFLGLVGYYRGFCRNFSTVVAPLTDLLKAKAAFVWTSACQVAFQAAKSLLTSTPVLAAPRFDRSFQVCVDASNVGAGAVLLQADEEGIQRPVSYFSKKFNSYQLNYSVVEKETLALIWALQHFEVYVGSVSDPLVVYTDHNPLVYLHSLRCPNQRLTRWCLFLQSYALDIRHIKGTDNVVADALSRAPYSF</sequence>